<reference evidence="9 10" key="1">
    <citation type="submission" date="2021-04" db="EMBL/GenBank/DDBJ databases">
        <authorList>
            <person name="Rodrigo-Torres L."/>
            <person name="Arahal R. D."/>
            <person name="Lucena T."/>
        </authorList>
    </citation>
    <scope>NUCLEOTIDE SEQUENCE [LARGE SCALE GENOMIC DNA]</scope>
    <source>
        <strain evidence="9 10">CECT 9623</strain>
    </source>
</reference>
<evidence type="ECO:0000256" key="7">
    <source>
        <dbReference type="ARBA" id="ARBA00022842"/>
    </source>
</evidence>
<comment type="caution">
    <text evidence="9">The sequence shown here is derived from an EMBL/GenBank/DDBJ whole genome shotgun (WGS) entry which is preliminary data.</text>
</comment>
<keyword evidence="10" id="KW-1185">Reference proteome</keyword>
<evidence type="ECO:0000256" key="3">
    <source>
        <dbReference type="ARBA" id="ARBA00022695"/>
    </source>
</evidence>
<keyword evidence="7" id="KW-0460">Magnesium</keyword>
<evidence type="ECO:0000256" key="5">
    <source>
        <dbReference type="ARBA" id="ARBA00022741"/>
    </source>
</evidence>
<dbReference type="InterPro" id="IPR043519">
    <property type="entry name" value="NT_sf"/>
</dbReference>
<keyword evidence="2" id="KW-0808">Transferase</keyword>
<proteinExistence type="predicted"/>
<dbReference type="RefSeq" id="WP_215236201.1">
    <property type="nucleotide sequence ID" value="NZ_CAJRAU010000009.1"/>
</dbReference>
<dbReference type="PANTHER" id="PTHR33571:SF14">
    <property type="entry name" value="PROTEIN ADENYLYLTRANSFERASE MJ0435-RELATED"/>
    <property type="match status" value="1"/>
</dbReference>
<evidence type="ECO:0000313" key="9">
    <source>
        <dbReference type="EMBL" id="CAG5073836.1"/>
    </source>
</evidence>
<dbReference type="EMBL" id="CAJRAU010000009">
    <property type="protein sequence ID" value="CAG5073836.1"/>
    <property type="molecule type" value="Genomic_DNA"/>
</dbReference>
<dbReference type="SUPFAM" id="SSF81301">
    <property type="entry name" value="Nucleotidyltransferase"/>
    <property type="match status" value="1"/>
</dbReference>
<evidence type="ECO:0000313" key="10">
    <source>
        <dbReference type="Proteomes" id="UP000679725"/>
    </source>
</evidence>
<dbReference type="InterPro" id="IPR041633">
    <property type="entry name" value="Polbeta"/>
</dbReference>
<dbReference type="Proteomes" id="UP000679725">
    <property type="component" value="Unassembled WGS sequence"/>
</dbReference>
<dbReference type="InterPro" id="IPR052038">
    <property type="entry name" value="Type-VII_TA_antitoxin"/>
</dbReference>
<protein>
    <recommendedName>
        <fullName evidence="8">Polymerase beta nucleotidyltransferase domain-containing protein</fullName>
    </recommendedName>
</protein>
<sequence>MNKPELYQDLKHYLLQKKITRAAVFGSFARNEENDESDIDLLIEGNNLTMFDILRIEDELESMYNRKIDLVEYKAVKHSIQHHVFKNVIQLI</sequence>
<dbReference type="Pfam" id="PF18765">
    <property type="entry name" value="Polbeta"/>
    <property type="match status" value="1"/>
</dbReference>
<keyword evidence="4" id="KW-0479">Metal-binding</keyword>
<keyword evidence="3" id="KW-0548">Nucleotidyltransferase</keyword>
<evidence type="ECO:0000256" key="2">
    <source>
        <dbReference type="ARBA" id="ARBA00022679"/>
    </source>
</evidence>
<dbReference type="CDD" id="cd05403">
    <property type="entry name" value="NT_KNTase_like"/>
    <property type="match status" value="1"/>
</dbReference>
<comment type="cofactor">
    <cofactor evidence="1">
        <name>Mg(2+)</name>
        <dbReference type="ChEBI" id="CHEBI:18420"/>
    </cofactor>
</comment>
<evidence type="ECO:0000256" key="1">
    <source>
        <dbReference type="ARBA" id="ARBA00001946"/>
    </source>
</evidence>
<accession>A0ABM8UX59</accession>
<evidence type="ECO:0000256" key="6">
    <source>
        <dbReference type="ARBA" id="ARBA00022840"/>
    </source>
</evidence>
<evidence type="ECO:0000256" key="4">
    <source>
        <dbReference type="ARBA" id="ARBA00022723"/>
    </source>
</evidence>
<keyword evidence="5" id="KW-0547">Nucleotide-binding</keyword>
<dbReference type="PANTHER" id="PTHR33571">
    <property type="entry name" value="SSL8005 PROTEIN"/>
    <property type="match status" value="1"/>
</dbReference>
<keyword evidence="6" id="KW-0067">ATP-binding</keyword>
<name>A0ABM8UX59_9BACT</name>
<evidence type="ECO:0000259" key="8">
    <source>
        <dbReference type="Pfam" id="PF18765"/>
    </source>
</evidence>
<organism evidence="9 10">
    <name type="scientific">Dyadobacter linearis</name>
    <dbReference type="NCBI Taxonomy" id="2823330"/>
    <lineage>
        <taxon>Bacteria</taxon>
        <taxon>Pseudomonadati</taxon>
        <taxon>Bacteroidota</taxon>
        <taxon>Cytophagia</taxon>
        <taxon>Cytophagales</taxon>
        <taxon>Spirosomataceae</taxon>
        <taxon>Dyadobacter</taxon>
    </lineage>
</organism>
<gene>
    <name evidence="9" type="ORF">DYBT9623_04946</name>
</gene>
<feature type="domain" description="Polymerase beta nucleotidyltransferase" evidence="8">
    <location>
        <begin position="9"/>
        <end position="91"/>
    </location>
</feature>
<dbReference type="Gene3D" id="3.30.460.10">
    <property type="entry name" value="Beta Polymerase, domain 2"/>
    <property type="match status" value="1"/>
</dbReference>